<dbReference type="SUPFAM" id="SSF56784">
    <property type="entry name" value="HAD-like"/>
    <property type="match status" value="1"/>
</dbReference>
<dbReference type="AlphaFoldDB" id="A0A0R1NRC1"/>
<dbReference type="Gene3D" id="3.40.50.1000">
    <property type="entry name" value="HAD superfamily/HAD-like"/>
    <property type="match status" value="1"/>
</dbReference>
<accession>A0A0R1NRC1</accession>
<dbReference type="GO" id="GO:0005524">
    <property type="term" value="F:ATP binding"/>
    <property type="evidence" value="ECO:0007669"/>
    <property type="project" value="InterPro"/>
</dbReference>
<protein>
    <recommendedName>
        <fullName evidence="3">Cd(2+)-exporting ATPase</fullName>
        <ecNumber evidence="3">7.2.2.21</ecNumber>
    </recommendedName>
</protein>
<keyword evidence="5" id="KW-0472">Membrane</keyword>
<dbReference type="PRINTS" id="PR00119">
    <property type="entry name" value="CATATPASE"/>
</dbReference>
<dbReference type="InterPro" id="IPR036412">
    <property type="entry name" value="HAD-like_sf"/>
</dbReference>
<evidence type="ECO:0000256" key="4">
    <source>
        <dbReference type="ARBA" id="ARBA00049338"/>
    </source>
</evidence>
<evidence type="ECO:0000256" key="1">
    <source>
        <dbReference type="ARBA" id="ARBA00006024"/>
    </source>
</evidence>
<dbReference type="eggNOG" id="COG2217">
    <property type="taxonomic scope" value="Bacteria"/>
</dbReference>
<dbReference type="InterPro" id="IPR001757">
    <property type="entry name" value="P_typ_ATPase"/>
</dbReference>
<dbReference type="PANTHER" id="PTHR48085">
    <property type="entry name" value="CADMIUM/ZINC-TRANSPORTING ATPASE HMA2-RELATED"/>
    <property type="match status" value="1"/>
</dbReference>
<evidence type="ECO:0000256" key="5">
    <source>
        <dbReference type="SAM" id="Phobius"/>
    </source>
</evidence>
<dbReference type="PANTHER" id="PTHR48085:SF5">
    <property type="entry name" value="CADMIUM_ZINC-TRANSPORTING ATPASE HMA4-RELATED"/>
    <property type="match status" value="1"/>
</dbReference>
<comment type="caution">
    <text evidence="6">The sequence shown here is derived from an EMBL/GenBank/DDBJ whole genome shotgun (WGS) entry which is preliminary data.</text>
</comment>
<comment type="similarity">
    <text evidence="1">Belongs to the cation transport ATPase (P-type) (TC 3.A.3) family. Type IB subfamily.</text>
</comment>
<dbReference type="InterPro" id="IPR023214">
    <property type="entry name" value="HAD_sf"/>
</dbReference>
<dbReference type="GO" id="GO:0016020">
    <property type="term" value="C:membrane"/>
    <property type="evidence" value="ECO:0007669"/>
    <property type="project" value="InterPro"/>
</dbReference>
<dbReference type="GO" id="GO:0008551">
    <property type="term" value="F:P-type cadmium transporter activity"/>
    <property type="evidence" value="ECO:0007669"/>
    <property type="project" value="UniProtKB-EC"/>
</dbReference>
<evidence type="ECO:0000256" key="2">
    <source>
        <dbReference type="ARBA" id="ARBA00022539"/>
    </source>
</evidence>
<dbReference type="EC" id="7.2.2.21" evidence="3"/>
<dbReference type="STRING" id="1423748.FC37_GL000326"/>
<dbReference type="NCBIfam" id="TIGR01494">
    <property type="entry name" value="ATPase_P-type"/>
    <property type="match status" value="1"/>
</dbReference>
<gene>
    <name evidence="6" type="ORF">FC37_GL000326</name>
</gene>
<evidence type="ECO:0000313" key="6">
    <source>
        <dbReference type="EMBL" id="KRL19978.1"/>
    </source>
</evidence>
<dbReference type="Proteomes" id="UP000051311">
    <property type="component" value="Unassembled WGS sequence"/>
</dbReference>
<evidence type="ECO:0000313" key="7">
    <source>
        <dbReference type="Proteomes" id="UP000051311"/>
    </source>
</evidence>
<proteinExistence type="inferred from homology"/>
<keyword evidence="5" id="KW-1133">Transmembrane helix</keyword>
<dbReference type="InterPro" id="IPR051014">
    <property type="entry name" value="Cation_Transport_ATPase_IB"/>
</dbReference>
<keyword evidence="2" id="KW-0104">Cadmium</keyword>
<reference evidence="6 7" key="1">
    <citation type="journal article" date="2015" name="Genome Announc.">
        <title>Expanding the biotechnology potential of lactobacilli through comparative genomics of 213 strains and associated genera.</title>
        <authorList>
            <person name="Sun Z."/>
            <person name="Harris H.M."/>
            <person name="McCann A."/>
            <person name="Guo C."/>
            <person name="Argimon S."/>
            <person name="Zhang W."/>
            <person name="Yang X."/>
            <person name="Jeffery I.B."/>
            <person name="Cooney J.C."/>
            <person name="Kagawa T.F."/>
            <person name="Liu W."/>
            <person name="Song Y."/>
            <person name="Salvetti E."/>
            <person name="Wrobel A."/>
            <person name="Rasinkangas P."/>
            <person name="Parkhill J."/>
            <person name="Rea M.C."/>
            <person name="O'Sullivan O."/>
            <person name="Ritari J."/>
            <person name="Douillard F.P."/>
            <person name="Paul Ross R."/>
            <person name="Yang R."/>
            <person name="Briner A.E."/>
            <person name="Felis G.E."/>
            <person name="de Vos W.M."/>
            <person name="Barrangou R."/>
            <person name="Klaenhammer T.R."/>
            <person name="Caufield P.W."/>
            <person name="Cui Y."/>
            <person name="Zhang H."/>
            <person name="O'Toole P.W."/>
        </authorList>
    </citation>
    <scope>NUCLEOTIDE SEQUENCE [LARGE SCALE GENOMIC DNA]</scope>
    <source>
        <strain evidence="6 7">DSM 10532</strain>
    </source>
</reference>
<dbReference type="GO" id="GO:0016887">
    <property type="term" value="F:ATP hydrolysis activity"/>
    <property type="evidence" value="ECO:0007669"/>
    <property type="project" value="InterPro"/>
</dbReference>
<comment type="catalytic activity">
    <reaction evidence="4">
        <text>Cd(2+)(in) + ATP + H2O = Cd(2+)(out) + ADP + phosphate + H(+)</text>
        <dbReference type="Rhea" id="RHEA:12132"/>
        <dbReference type="ChEBI" id="CHEBI:15377"/>
        <dbReference type="ChEBI" id="CHEBI:15378"/>
        <dbReference type="ChEBI" id="CHEBI:30616"/>
        <dbReference type="ChEBI" id="CHEBI:43474"/>
        <dbReference type="ChEBI" id="CHEBI:48775"/>
        <dbReference type="ChEBI" id="CHEBI:456216"/>
        <dbReference type="EC" id="7.2.2.21"/>
    </reaction>
</comment>
<name>A0A0R1NRC1_9LACO</name>
<dbReference type="Pfam" id="PF00702">
    <property type="entry name" value="Hydrolase"/>
    <property type="match status" value="1"/>
</dbReference>
<sequence length="185" mass="20048">MLAVFGIKDRLRPESKAALLKLKQLGIKKLVMLLGDNQETAKQIAAELPIDEVHGQMLPADKAQFIKNEQANGHHIAFIGDGVNDSPALANADVAIAIGSGTDVAIDVADIVLVKNDLRKIDYALAISKRTVLNMNENIAIALLTVLLLFVGLFAGYVEMASGMFIHEFSILVVILNGMRLIKNY</sequence>
<feature type="transmembrane region" description="Helical" evidence="5">
    <location>
        <begin position="164"/>
        <end position="182"/>
    </location>
</feature>
<organism evidence="6 7">
    <name type="scientific">Lactobacillus gallinarum DSM 10532 = JCM 2011</name>
    <dbReference type="NCBI Taxonomy" id="1423748"/>
    <lineage>
        <taxon>Bacteria</taxon>
        <taxon>Bacillati</taxon>
        <taxon>Bacillota</taxon>
        <taxon>Bacilli</taxon>
        <taxon>Lactobacillales</taxon>
        <taxon>Lactobacillaceae</taxon>
        <taxon>Lactobacillus</taxon>
    </lineage>
</organism>
<keyword evidence="5" id="KW-0812">Transmembrane</keyword>
<dbReference type="PATRIC" id="fig|1423748.3.peg.346"/>
<feature type="transmembrane region" description="Helical" evidence="5">
    <location>
        <begin position="139"/>
        <end position="158"/>
    </location>
</feature>
<dbReference type="PRINTS" id="PR00120">
    <property type="entry name" value="HATPASE"/>
</dbReference>
<dbReference type="EMBL" id="AZEL01000078">
    <property type="protein sequence ID" value="KRL19978.1"/>
    <property type="molecule type" value="Genomic_DNA"/>
</dbReference>
<evidence type="ECO:0000256" key="3">
    <source>
        <dbReference type="ARBA" id="ARBA00039103"/>
    </source>
</evidence>